<evidence type="ECO:0000256" key="1">
    <source>
        <dbReference type="ARBA" id="ARBA00007967"/>
    </source>
</evidence>
<comment type="similarity">
    <text evidence="1">Belongs to the methyltransferase superfamily. Type-7 methyltransferase family.</text>
</comment>
<evidence type="ECO:0000256" key="4">
    <source>
        <dbReference type="ARBA" id="ARBA00022723"/>
    </source>
</evidence>
<evidence type="ECO:0000313" key="6">
    <source>
        <dbReference type="EMBL" id="GFZ02875.1"/>
    </source>
</evidence>
<dbReference type="GO" id="GO:0008168">
    <property type="term" value="F:methyltransferase activity"/>
    <property type="evidence" value="ECO:0007669"/>
    <property type="project" value="UniProtKB-KW"/>
</dbReference>
<evidence type="ECO:0000256" key="2">
    <source>
        <dbReference type="ARBA" id="ARBA00022603"/>
    </source>
</evidence>
<dbReference type="Proteomes" id="UP000585474">
    <property type="component" value="Unassembled WGS sequence"/>
</dbReference>
<dbReference type="PANTHER" id="PTHR31009">
    <property type="entry name" value="S-ADENOSYL-L-METHIONINE:CARBOXYL METHYLTRANSFERASE FAMILY PROTEIN"/>
    <property type="match status" value="1"/>
</dbReference>
<proteinExistence type="inferred from homology"/>
<keyword evidence="4" id="KW-0479">Metal-binding</keyword>
<organism evidence="6 7">
    <name type="scientific">Actinidia rufa</name>
    <dbReference type="NCBI Taxonomy" id="165716"/>
    <lineage>
        <taxon>Eukaryota</taxon>
        <taxon>Viridiplantae</taxon>
        <taxon>Streptophyta</taxon>
        <taxon>Embryophyta</taxon>
        <taxon>Tracheophyta</taxon>
        <taxon>Spermatophyta</taxon>
        <taxon>Magnoliopsida</taxon>
        <taxon>eudicotyledons</taxon>
        <taxon>Gunneridae</taxon>
        <taxon>Pentapetalae</taxon>
        <taxon>asterids</taxon>
        <taxon>Ericales</taxon>
        <taxon>Actinidiaceae</taxon>
        <taxon>Actinidia</taxon>
    </lineage>
</organism>
<keyword evidence="5" id="KW-0460">Magnesium</keyword>
<dbReference type="Gene3D" id="1.10.1200.270">
    <property type="entry name" value="Methyltransferase, alpha-helical capping domain"/>
    <property type="match status" value="1"/>
</dbReference>
<keyword evidence="2 6" id="KW-0489">Methyltransferase</keyword>
<dbReference type="InterPro" id="IPR042086">
    <property type="entry name" value="MeTrfase_capping"/>
</dbReference>
<dbReference type="InterPro" id="IPR029063">
    <property type="entry name" value="SAM-dependent_MTases_sf"/>
</dbReference>
<dbReference type="InterPro" id="IPR005299">
    <property type="entry name" value="MeTrfase_7"/>
</dbReference>
<keyword evidence="3 6" id="KW-0808">Transferase</keyword>
<sequence length="288" mass="33223">MSEIIDTLHGLSKQSNCKAPELQIYLNDLPGNDFNTNFKAMPTFYNHLKEEETEDGSGRVCFVAGVPGSFYDRLFPSNILHFAHSSYCLHWLSQVPENLENKGNICITRTSPPRVYEAYMKQFQKDFSKFLSLRSQEMVPGGRMVLTFVCRSVEDPTSKDWTVWELLAKSLLDLVSEGLIQEEDVDSFNMPYYLPYKDELKTIIEMEGSFHVERLEVFEHNWDHNDEDNVHKSAKNISNLVRAVSEPMLASHFGDLFDVFEKFWKNVSDHICQEKLMGNSIIVSLSKK</sequence>
<evidence type="ECO:0000256" key="3">
    <source>
        <dbReference type="ARBA" id="ARBA00022679"/>
    </source>
</evidence>
<dbReference type="Pfam" id="PF03492">
    <property type="entry name" value="Methyltransf_7"/>
    <property type="match status" value="1"/>
</dbReference>
<dbReference type="Gene3D" id="3.40.50.150">
    <property type="entry name" value="Vaccinia Virus protein VP39"/>
    <property type="match status" value="1"/>
</dbReference>
<dbReference type="OrthoDB" id="1523883at2759"/>
<dbReference type="GO" id="GO:0046872">
    <property type="term" value="F:metal ion binding"/>
    <property type="evidence" value="ECO:0007669"/>
    <property type="project" value="UniProtKB-KW"/>
</dbReference>
<evidence type="ECO:0000256" key="5">
    <source>
        <dbReference type="ARBA" id="ARBA00022842"/>
    </source>
</evidence>
<evidence type="ECO:0000313" key="7">
    <source>
        <dbReference type="Proteomes" id="UP000585474"/>
    </source>
</evidence>
<dbReference type="AlphaFoldDB" id="A0A7J0FW11"/>
<name>A0A7J0FW11_9ERIC</name>
<accession>A0A7J0FW11</accession>
<reference evidence="6 7" key="1">
    <citation type="submission" date="2019-07" db="EMBL/GenBank/DDBJ databases">
        <title>De Novo Assembly of kiwifruit Actinidia rufa.</title>
        <authorList>
            <person name="Sugita-Konishi S."/>
            <person name="Sato K."/>
            <person name="Mori E."/>
            <person name="Abe Y."/>
            <person name="Kisaki G."/>
            <person name="Hamano K."/>
            <person name="Suezawa K."/>
            <person name="Otani M."/>
            <person name="Fukuda T."/>
            <person name="Manabe T."/>
            <person name="Gomi K."/>
            <person name="Tabuchi M."/>
            <person name="Akimitsu K."/>
            <person name="Kataoka I."/>
        </authorList>
    </citation>
    <scope>NUCLEOTIDE SEQUENCE [LARGE SCALE GENOMIC DNA]</scope>
    <source>
        <strain evidence="7">cv. Fuchu</strain>
    </source>
</reference>
<protein>
    <submittedName>
        <fullName evidence="6">S-adenosyl-L-methionine-dependent methyltransferases superfamily protein</fullName>
    </submittedName>
</protein>
<dbReference type="EMBL" id="BJWL01000015">
    <property type="protein sequence ID" value="GFZ02875.1"/>
    <property type="molecule type" value="Genomic_DNA"/>
</dbReference>
<gene>
    <name evidence="6" type="ORF">Acr_15g0014830</name>
</gene>
<comment type="caution">
    <text evidence="6">The sequence shown here is derived from an EMBL/GenBank/DDBJ whole genome shotgun (WGS) entry which is preliminary data.</text>
</comment>
<keyword evidence="7" id="KW-1185">Reference proteome</keyword>
<dbReference type="GO" id="GO:0032259">
    <property type="term" value="P:methylation"/>
    <property type="evidence" value="ECO:0007669"/>
    <property type="project" value="UniProtKB-KW"/>
</dbReference>
<dbReference type="SUPFAM" id="SSF53335">
    <property type="entry name" value="S-adenosyl-L-methionine-dependent methyltransferases"/>
    <property type="match status" value="1"/>
</dbReference>